<dbReference type="OrthoDB" id="6444115at2"/>
<sequence>MSRNQIWRAVAYSTDTYKGHEEIHVFVDAPDYETANERIYERLAEEWGLPRGFIDIYNLWNESDLRIMSTGAQMPAGLPLLESGGGNGKMYYDREPLILIASARLREVLECALREVSA</sequence>
<dbReference type="RefSeq" id="WP_141177341.1">
    <property type="nucleotide sequence ID" value="NZ_JBHUFX010000007.1"/>
</dbReference>
<accession>A0A506V5P6</accession>
<evidence type="ECO:0000313" key="2">
    <source>
        <dbReference type="Proteomes" id="UP000319523"/>
    </source>
</evidence>
<keyword evidence="2" id="KW-1185">Reference proteome</keyword>
<dbReference type="Proteomes" id="UP000319523">
    <property type="component" value="Unassembled WGS sequence"/>
</dbReference>
<reference evidence="1 2" key="1">
    <citation type="submission" date="2019-06" db="EMBL/GenBank/DDBJ databases">
        <authorList>
            <person name="Yang Y."/>
        </authorList>
    </citation>
    <scope>NUCLEOTIDE SEQUENCE [LARGE SCALE GENOMIC DNA]</scope>
    <source>
        <strain evidence="1 2">BIT-26</strain>
    </source>
</reference>
<organism evidence="1 2">
    <name type="scientific">Mixta tenebrionis</name>
    <dbReference type="NCBI Taxonomy" id="2562439"/>
    <lineage>
        <taxon>Bacteria</taxon>
        <taxon>Pseudomonadati</taxon>
        <taxon>Pseudomonadota</taxon>
        <taxon>Gammaproteobacteria</taxon>
        <taxon>Enterobacterales</taxon>
        <taxon>Erwiniaceae</taxon>
        <taxon>Mixta</taxon>
    </lineage>
</organism>
<gene>
    <name evidence="1" type="ORF">FKM52_16995</name>
</gene>
<evidence type="ECO:0000313" key="1">
    <source>
        <dbReference type="EMBL" id="TPW40876.1"/>
    </source>
</evidence>
<dbReference type="AlphaFoldDB" id="A0A506V5P6"/>
<protein>
    <submittedName>
        <fullName evidence="1">Uncharacterized protein</fullName>
    </submittedName>
</protein>
<comment type="caution">
    <text evidence="1">The sequence shown here is derived from an EMBL/GenBank/DDBJ whole genome shotgun (WGS) entry which is preliminary data.</text>
</comment>
<proteinExistence type="predicted"/>
<dbReference type="EMBL" id="VHQI01000011">
    <property type="protein sequence ID" value="TPW40876.1"/>
    <property type="molecule type" value="Genomic_DNA"/>
</dbReference>
<name>A0A506V5P6_9GAMM</name>